<dbReference type="AlphaFoldDB" id="A0A7Z2VRG9"/>
<evidence type="ECO:0000313" key="1">
    <source>
        <dbReference type="EMBL" id="QJD87849.1"/>
    </source>
</evidence>
<sequence length="697" mass="77604">MTWLNRKRSKIFGSAFALAVVSAAGIYYAVSAGGQMNNIAKIELTPDMVTAVWTGGDARAIADEQELAGDPQSGTGGIPETAWQTDYGTYYRHENEAIVDLRAEHLLTELYLYGEGGNGKVRFEYGKPFDWQPLLSYDDPDASPHWSRYTLGEGDEGVRTRYLRITIHNGADGAEPDDGEPPAKTFNEMALYGRALEKPEAIPEPKPPARTKMAKFIGMNGFIDDSAHVLMAGGTVREYHNWLWGEGDTNPDYPFPYPNNKNAWNPSYPGWDFDAYYRKLKELDITVFPAIQGKVVWNTNTKNMTTADSDPLEPGSYAPISDHLFQYAARYGKTKVDPSLLKVADNNEPLSGLDLIEYYEGGNEIDATWVERDELYTPFEYAARMSASYDGDQGRMKNAEGAATFGVKSADPRAKFVLPGLADDKFRYTLDYIKSVKLWADAHRAADGPNGSFPGDVINLHFYAFGRTVGPEFKQGVSPERFGLKERIAPVVDFRDRYLPDKELWVSEFGYDVNQLSPISAPRIVNEANGIDYSPEEVQAQWLVRTFLELAAAGIDRAQMFMSRDVNEEDAMQFSSSGLVRKGEDKRPAWFYLITIKRLLGELAFGRSLEADEAPVRAVSFVDAAGETRAYAVWSPTDNGTIVKDYSLRLPESASHATLVRLKHERMDGESEPLAMGADGRVSLDVGENPVLVMLRD</sequence>
<dbReference type="InterPro" id="IPR008979">
    <property type="entry name" value="Galactose-bd-like_sf"/>
</dbReference>
<dbReference type="SUPFAM" id="SSF49785">
    <property type="entry name" value="Galactose-binding domain-like"/>
    <property type="match status" value="1"/>
</dbReference>
<name>A0A7Z2VRG9_9BACL</name>
<dbReference type="SUPFAM" id="SSF51445">
    <property type="entry name" value="(Trans)glycosidases"/>
    <property type="match status" value="1"/>
</dbReference>
<dbReference type="InterPro" id="IPR017853">
    <property type="entry name" value="GH"/>
</dbReference>
<protein>
    <submittedName>
        <fullName evidence="1">Uncharacterized protein</fullName>
    </submittedName>
</protein>
<accession>A0A7Z2VRG9</accession>
<reference evidence="1 2" key="1">
    <citation type="submission" date="2020-04" db="EMBL/GenBank/DDBJ databases">
        <title>Genome sequencing of novel species.</title>
        <authorList>
            <person name="Heo J."/>
            <person name="Kim S.-J."/>
            <person name="Kim J.-S."/>
            <person name="Hong S.-B."/>
            <person name="Kwon S.-W."/>
        </authorList>
    </citation>
    <scope>NUCLEOTIDE SEQUENCE [LARGE SCALE GENOMIC DNA]</scope>
    <source>
        <strain evidence="1 2">MFER-1</strain>
    </source>
</reference>
<keyword evidence="2" id="KW-1185">Reference proteome</keyword>
<organism evidence="1 2">
    <name type="scientific">Cohnella herbarum</name>
    <dbReference type="NCBI Taxonomy" id="2728023"/>
    <lineage>
        <taxon>Bacteria</taxon>
        <taxon>Bacillati</taxon>
        <taxon>Bacillota</taxon>
        <taxon>Bacilli</taxon>
        <taxon>Bacillales</taxon>
        <taxon>Paenibacillaceae</taxon>
        <taxon>Cohnella</taxon>
    </lineage>
</organism>
<dbReference type="KEGG" id="cheb:HH215_34745"/>
<dbReference type="EMBL" id="CP051680">
    <property type="protein sequence ID" value="QJD87849.1"/>
    <property type="molecule type" value="Genomic_DNA"/>
</dbReference>
<proteinExistence type="predicted"/>
<gene>
    <name evidence="1" type="ORF">HH215_34745</name>
</gene>
<dbReference type="RefSeq" id="WP_169284091.1">
    <property type="nucleotide sequence ID" value="NZ_CP051680.1"/>
</dbReference>
<evidence type="ECO:0000313" key="2">
    <source>
        <dbReference type="Proteomes" id="UP000502248"/>
    </source>
</evidence>
<dbReference type="Proteomes" id="UP000502248">
    <property type="component" value="Chromosome"/>
</dbReference>
<dbReference type="Gene3D" id="3.20.20.80">
    <property type="entry name" value="Glycosidases"/>
    <property type="match status" value="1"/>
</dbReference>